<dbReference type="EMBL" id="JAIQCV010000003">
    <property type="protein sequence ID" value="KAH1113790.1"/>
    <property type="molecule type" value="Genomic_DNA"/>
</dbReference>
<keyword evidence="2" id="KW-1185">Reference proteome</keyword>
<sequence>MEPEDVEGGSNDEEENLRFRAYSPPAHMHNVDLSIVDTLEFSDLPYRRHDHISSSLDLGELEVSVLQDYPKMDSNMLASLILPTVKVDPETLMLVFIANIHSQLRYTPSYRKAWIAKQKALENMHTRWDASYNELWQWCQVLERYVPGCITNLEMALRTTTTDCSVDAKCSSNFFGALSNTEMHLVTASLWYKLTLTKKEKTNSITYLSNSGHKHMTAAYDMVTEFDRLNQGITSRQYRVHLRNRTCDYKTFDMLRYPCAHVIEACQNLCLDPMRYFDKVCKLETMYNVRRHVFPPIPDERKWPPVLLAPFKLLPDRELRHKPKG</sequence>
<comment type="caution">
    <text evidence="1">The sequence shown here is derived from an EMBL/GenBank/DDBJ whole genome shotgun (WGS) entry which is preliminary data.</text>
</comment>
<dbReference type="OrthoDB" id="1435097at2759"/>
<organism evidence="1 2">
    <name type="scientific">Gossypium stocksii</name>
    <dbReference type="NCBI Taxonomy" id="47602"/>
    <lineage>
        <taxon>Eukaryota</taxon>
        <taxon>Viridiplantae</taxon>
        <taxon>Streptophyta</taxon>
        <taxon>Embryophyta</taxon>
        <taxon>Tracheophyta</taxon>
        <taxon>Spermatophyta</taxon>
        <taxon>Magnoliopsida</taxon>
        <taxon>eudicotyledons</taxon>
        <taxon>Gunneridae</taxon>
        <taxon>Pentapetalae</taxon>
        <taxon>rosids</taxon>
        <taxon>malvids</taxon>
        <taxon>Malvales</taxon>
        <taxon>Malvaceae</taxon>
        <taxon>Malvoideae</taxon>
        <taxon>Gossypium</taxon>
    </lineage>
</organism>
<name>A0A9D4AFB8_9ROSI</name>
<protein>
    <recommendedName>
        <fullName evidence="3">SWIM-type domain-containing protein</fullName>
    </recommendedName>
</protein>
<evidence type="ECO:0000313" key="1">
    <source>
        <dbReference type="EMBL" id="KAH1113790.1"/>
    </source>
</evidence>
<dbReference type="Proteomes" id="UP000828251">
    <property type="component" value="Unassembled WGS sequence"/>
</dbReference>
<dbReference type="PANTHER" id="PTHR31973:SF195">
    <property type="entry name" value="MUDR FAMILY TRANSPOSASE"/>
    <property type="match status" value="1"/>
</dbReference>
<dbReference type="PANTHER" id="PTHR31973">
    <property type="entry name" value="POLYPROTEIN, PUTATIVE-RELATED"/>
    <property type="match status" value="1"/>
</dbReference>
<evidence type="ECO:0008006" key="3">
    <source>
        <dbReference type="Google" id="ProtNLM"/>
    </source>
</evidence>
<gene>
    <name evidence="1" type="ORF">J1N35_007168</name>
</gene>
<dbReference type="AlphaFoldDB" id="A0A9D4AFB8"/>
<proteinExistence type="predicted"/>
<accession>A0A9D4AFB8</accession>
<evidence type="ECO:0000313" key="2">
    <source>
        <dbReference type="Proteomes" id="UP000828251"/>
    </source>
</evidence>
<reference evidence="1 2" key="1">
    <citation type="journal article" date="2021" name="Plant Biotechnol. J.">
        <title>Multi-omics assisted identification of the key and species-specific regulatory components of drought-tolerant mechanisms in Gossypium stocksii.</title>
        <authorList>
            <person name="Yu D."/>
            <person name="Ke L."/>
            <person name="Zhang D."/>
            <person name="Wu Y."/>
            <person name="Sun Y."/>
            <person name="Mei J."/>
            <person name="Sun J."/>
            <person name="Sun Y."/>
        </authorList>
    </citation>
    <scope>NUCLEOTIDE SEQUENCE [LARGE SCALE GENOMIC DNA]</scope>
    <source>
        <strain evidence="2">cv. E1</strain>
        <tissue evidence="1">Leaf</tissue>
    </source>
</reference>